<evidence type="ECO:0000313" key="1">
    <source>
        <dbReference type="EMBL" id="MBE4909586.1"/>
    </source>
</evidence>
<organism evidence="1 2">
    <name type="scientific">Litchfieldia luteola</name>
    <dbReference type="NCBI Taxonomy" id="682179"/>
    <lineage>
        <taxon>Bacteria</taxon>
        <taxon>Bacillati</taxon>
        <taxon>Bacillota</taxon>
        <taxon>Bacilli</taxon>
        <taxon>Bacillales</taxon>
        <taxon>Bacillaceae</taxon>
        <taxon>Litchfieldia</taxon>
    </lineage>
</organism>
<sequence>MMVFKKNVMIVTIFSCLIVFLIFFGVSLIEAKERQTEEISGELLK</sequence>
<name>A0ABR9QMF4_9BACI</name>
<evidence type="ECO:0000313" key="2">
    <source>
        <dbReference type="Proteomes" id="UP001516662"/>
    </source>
</evidence>
<reference evidence="1 2" key="1">
    <citation type="submission" date="2020-10" db="EMBL/GenBank/DDBJ databases">
        <title>Bacillus sp. HD4P25, an endophyte from a halophyte.</title>
        <authorList>
            <person name="Sun J.-Q."/>
        </authorList>
    </citation>
    <scope>NUCLEOTIDE SEQUENCE [LARGE SCALE GENOMIC DNA]</scope>
    <source>
        <strain evidence="1 2">YIM 93174</strain>
    </source>
</reference>
<accession>A0ABR9QMF4</accession>
<proteinExistence type="predicted"/>
<dbReference type="Proteomes" id="UP001516662">
    <property type="component" value="Unassembled WGS sequence"/>
</dbReference>
<protein>
    <submittedName>
        <fullName evidence="1">Uncharacterized protein</fullName>
    </submittedName>
</protein>
<keyword evidence="2" id="KW-1185">Reference proteome</keyword>
<gene>
    <name evidence="1" type="ORF">IMZ08_16155</name>
</gene>
<comment type="caution">
    <text evidence="1">The sequence shown here is derived from an EMBL/GenBank/DDBJ whole genome shotgun (WGS) entry which is preliminary data.</text>
</comment>
<dbReference type="RefSeq" id="WP_193538378.1">
    <property type="nucleotide sequence ID" value="NZ_JADCLJ010000022.1"/>
</dbReference>
<dbReference type="EMBL" id="JADCLJ010000022">
    <property type="protein sequence ID" value="MBE4909586.1"/>
    <property type="molecule type" value="Genomic_DNA"/>
</dbReference>